<evidence type="ECO:0000256" key="2">
    <source>
        <dbReference type="ARBA" id="ARBA00005510"/>
    </source>
</evidence>
<evidence type="ECO:0000256" key="8">
    <source>
        <dbReference type="SAM" id="MobiDB-lite"/>
    </source>
</evidence>
<dbReference type="FunFam" id="4.10.280.10:FF:000032">
    <property type="entry name" value="Transcription factor bHLH123 family"/>
    <property type="match status" value="1"/>
</dbReference>
<dbReference type="PANTHER" id="PTHR16223:SF238">
    <property type="entry name" value="TRANSCRIPTION FACTOR BHLH114"/>
    <property type="match status" value="1"/>
</dbReference>
<dbReference type="Gramene" id="TVU20069">
    <property type="protein sequence ID" value="TVU20069"/>
    <property type="gene ID" value="EJB05_36257"/>
</dbReference>
<dbReference type="GO" id="GO:0005634">
    <property type="term" value="C:nucleus"/>
    <property type="evidence" value="ECO:0007669"/>
    <property type="project" value="UniProtKB-SubCell"/>
</dbReference>
<dbReference type="SUPFAM" id="SSF47459">
    <property type="entry name" value="HLH, helix-loop-helix DNA-binding domain"/>
    <property type="match status" value="1"/>
</dbReference>
<organism evidence="10 11">
    <name type="scientific">Eragrostis curvula</name>
    <name type="common">weeping love grass</name>
    <dbReference type="NCBI Taxonomy" id="38414"/>
    <lineage>
        <taxon>Eukaryota</taxon>
        <taxon>Viridiplantae</taxon>
        <taxon>Streptophyta</taxon>
        <taxon>Embryophyta</taxon>
        <taxon>Tracheophyta</taxon>
        <taxon>Spermatophyta</taxon>
        <taxon>Magnoliopsida</taxon>
        <taxon>Liliopsida</taxon>
        <taxon>Poales</taxon>
        <taxon>Poaceae</taxon>
        <taxon>PACMAD clade</taxon>
        <taxon>Chloridoideae</taxon>
        <taxon>Eragrostideae</taxon>
        <taxon>Eragrostidinae</taxon>
        <taxon>Eragrostis</taxon>
    </lineage>
</organism>
<dbReference type="EMBL" id="RWGY01000029">
    <property type="protein sequence ID" value="TVU20069.1"/>
    <property type="molecule type" value="Genomic_DNA"/>
</dbReference>
<name>A0A5J9U8L7_9POAL</name>
<dbReference type="GO" id="GO:0046983">
    <property type="term" value="F:protein dimerization activity"/>
    <property type="evidence" value="ECO:0007669"/>
    <property type="project" value="InterPro"/>
</dbReference>
<dbReference type="InterPro" id="IPR045843">
    <property type="entry name" value="IND-like"/>
</dbReference>
<evidence type="ECO:0000256" key="6">
    <source>
        <dbReference type="ARBA" id="ARBA00023163"/>
    </source>
</evidence>
<evidence type="ECO:0000259" key="9">
    <source>
        <dbReference type="PROSITE" id="PS50888"/>
    </source>
</evidence>
<comment type="subunit">
    <text evidence="3">Homodimer.</text>
</comment>
<comment type="similarity">
    <text evidence="2">Belongs to the bHLH protein family.</text>
</comment>
<keyword evidence="4" id="KW-0805">Transcription regulation</keyword>
<evidence type="ECO:0000256" key="5">
    <source>
        <dbReference type="ARBA" id="ARBA00023125"/>
    </source>
</evidence>
<evidence type="ECO:0000256" key="7">
    <source>
        <dbReference type="ARBA" id="ARBA00023242"/>
    </source>
</evidence>
<sequence>MADEGWSYAIPHGASACSTTAPVTDNTDAAESATSTTTSTVFQPSLHDGMASSSSSSFLADPHMDWTPAYMGGRVATTSFNALLQLHGDAGGHFLLDQTPPRPHLQARYDYDVDSTAPAAVAPRNATSLFAESQFSSSATARSCGHVPAAAMMKPFPQQEQPPILSQALVESKRLKSDVEGVQEACSSVTRRSSVPDSPAAVAKKPRIETPSSLPTFKVRKEKLGDRITALQQLVSPFGKTDTASVLHEAIEYIKFLHDQVASLSSPYLRRGRPVQPQKQQGSCEAKKDLRSRGLCLVPVASTYTVANETAPEFWHPTFGGTFR</sequence>
<dbReference type="GO" id="GO:0000981">
    <property type="term" value="F:DNA-binding transcription factor activity, RNA polymerase II-specific"/>
    <property type="evidence" value="ECO:0007669"/>
    <property type="project" value="TreeGrafter"/>
</dbReference>
<dbReference type="GO" id="GO:0000978">
    <property type="term" value="F:RNA polymerase II cis-regulatory region sequence-specific DNA binding"/>
    <property type="evidence" value="ECO:0007669"/>
    <property type="project" value="TreeGrafter"/>
</dbReference>
<evidence type="ECO:0000256" key="4">
    <source>
        <dbReference type="ARBA" id="ARBA00023015"/>
    </source>
</evidence>
<comment type="caution">
    <text evidence="10">The sequence shown here is derived from an EMBL/GenBank/DDBJ whole genome shotgun (WGS) entry which is preliminary data.</text>
</comment>
<feature type="region of interest" description="Disordered" evidence="8">
    <location>
        <begin position="187"/>
        <end position="209"/>
    </location>
</feature>
<evidence type="ECO:0000313" key="11">
    <source>
        <dbReference type="Proteomes" id="UP000324897"/>
    </source>
</evidence>
<dbReference type="PROSITE" id="PS50888">
    <property type="entry name" value="BHLH"/>
    <property type="match status" value="1"/>
</dbReference>
<feature type="domain" description="BHLH" evidence="9">
    <location>
        <begin position="208"/>
        <end position="257"/>
    </location>
</feature>
<feature type="compositionally biased region" description="Polar residues" evidence="8">
    <location>
        <begin position="187"/>
        <end position="196"/>
    </location>
</feature>
<dbReference type="AlphaFoldDB" id="A0A5J9U8L7"/>
<proteinExistence type="inferred from homology"/>
<dbReference type="SMART" id="SM00353">
    <property type="entry name" value="HLH"/>
    <property type="match status" value="1"/>
</dbReference>
<dbReference type="Proteomes" id="UP000324897">
    <property type="component" value="Chromosome 7"/>
</dbReference>
<dbReference type="OrthoDB" id="673975at2759"/>
<keyword evidence="5" id="KW-0238">DNA-binding</keyword>
<protein>
    <recommendedName>
        <fullName evidence="9">BHLH domain-containing protein</fullName>
    </recommendedName>
</protein>
<dbReference type="InterPro" id="IPR011598">
    <property type="entry name" value="bHLH_dom"/>
</dbReference>
<keyword evidence="7" id="KW-0539">Nucleus</keyword>
<dbReference type="InterPro" id="IPR045239">
    <property type="entry name" value="bHLH95_bHLH"/>
</dbReference>
<keyword evidence="6" id="KW-0804">Transcription</keyword>
<dbReference type="PANTHER" id="PTHR16223">
    <property type="entry name" value="TRANSCRIPTION FACTOR BHLH83-RELATED"/>
    <property type="match status" value="1"/>
</dbReference>
<keyword evidence="11" id="KW-1185">Reference proteome</keyword>
<gene>
    <name evidence="10" type="ORF">EJB05_36257</name>
</gene>
<dbReference type="Gene3D" id="4.10.280.10">
    <property type="entry name" value="Helix-loop-helix DNA-binding domain"/>
    <property type="match status" value="1"/>
</dbReference>
<evidence type="ECO:0000313" key="10">
    <source>
        <dbReference type="EMBL" id="TVU20069.1"/>
    </source>
</evidence>
<accession>A0A5J9U8L7</accession>
<dbReference type="InterPro" id="IPR036638">
    <property type="entry name" value="HLH_DNA-bd_sf"/>
</dbReference>
<dbReference type="CDD" id="cd11393">
    <property type="entry name" value="bHLH_AtbHLH_like"/>
    <property type="match status" value="1"/>
</dbReference>
<comment type="subcellular location">
    <subcellularLocation>
        <location evidence="1">Nucleus</location>
    </subcellularLocation>
</comment>
<evidence type="ECO:0000256" key="1">
    <source>
        <dbReference type="ARBA" id="ARBA00004123"/>
    </source>
</evidence>
<reference evidence="10 11" key="1">
    <citation type="journal article" date="2019" name="Sci. Rep.">
        <title>A high-quality genome of Eragrostis curvula grass provides insights into Poaceae evolution and supports new strategies to enhance forage quality.</title>
        <authorList>
            <person name="Carballo J."/>
            <person name="Santos B.A.C.M."/>
            <person name="Zappacosta D."/>
            <person name="Garbus I."/>
            <person name="Selva J.P."/>
            <person name="Gallo C.A."/>
            <person name="Diaz A."/>
            <person name="Albertini E."/>
            <person name="Caccamo M."/>
            <person name="Echenique V."/>
        </authorList>
    </citation>
    <scope>NUCLEOTIDE SEQUENCE [LARGE SCALE GENOMIC DNA]</scope>
    <source>
        <strain evidence="11">cv. Victoria</strain>
        <tissue evidence="10">Leaf</tissue>
    </source>
</reference>
<evidence type="ECO:0000256" key="3">
    <source>
        <dbReference type="ARBA" id="ARBA00011738"/>
    </source>
</evidence>